<comment type="caution">
    <text evidence="1">The sequence shown here is derived from an EMBL/GenBank/DDBJ whole genome shotgun (WGS) entry which is preliminary data.</text>
</comment>
<accession>A0ABW2CXK3</accession>
<keyword evidence="2" id="KW-1185">Reference proteome</keyword>
<dbReference type="RefSeq" id="WP_160825816.1">
    <property type="nucleotide sequence ID" value="NZ_JBHSXE010000001.1"/>
</dbReference>
<name>A0ABW2CXK3_9ACTN</name>
<organism evidence="1 2">
    <name type="scientific">Actinomadura yumaensis</name>
    <dbReference type="NCBI Taxonomy" id="111807"/>
    <lineage>
        <taxon>Bacteria</taxon>
        <taxon>Bacillati</taxon>
        <taxon>Actinomycetota</taxon>
        <taxon>Actinomycetes</taxon>
        <taxon>Streptosporangiales</taxon>
        <taxon>Thermomonosporaceae</taxon>
        <taxon>Actinomadura</taxon>
    </lineage>
</organism>
<evidence type="ECO:0000313" key="2">
    <source>
        <dbReference type="Proteomes" id="UP001596380"/>
    </source>
</evidence>
<sequence>MKVEEPDRFAQVLAVVRAEEPRPPVWDRQVRAAGYAREQSRARRRLAELYPVRYSELLAAELAKFGLAPVPPRGLQPCGTTAAYIRHRKRGEQPCPMCRQAWRDYCRQPHTRAYQTARRHALAEMPHAFPDRFAELLAEQVAARGVEALTGGARARAMAGARATARLLLSRERPRDFKRLYAQAYPAALARAQETEQNASTGAGAARSAT</sequence>
<proteinExistence type="predicted"/>
<gene>
    <name evidence="1" type="ORF">ACFQKB_36570</name>
</gene>
<dbReference type="EMBL" id="JBHSXS010000036">
    <property type="protein sequence ID" value="MFC6885321.1"/>
    <property type="molecule type" value="Genomic_DNA"/>
</dbReference>
<reference evidence="2" key="1">
    <citation type="journal article" date="2019" name="Int. J. Syst. Evol. Microbiol.">
        <title>The Global Catalogue of Microorganisms (GCM) 10K type strain sequencing project: providing services to taxonomists for standard genome sequencing and annotation.</title>
        <authorList>
            <consortium name="The Broad Institute Genomics Platform"/>
            <consortium name="The Broad Institute Genome Sequencing Center for Infectious Disease"/>
            <person name="Wu L."/>
            <person name="Ma J."/>
        </authorList>
    </citation>
    <scope>NUCLEOTIDE SEQUENCE [LARGE SCALE GENOMIC DNA]</scope>
    <source>
        <strain evidence="2">JCM 3369</strain>
    </source>
</reference>
<evidence type="ECO:0000313" key="1">
    <source>
        <dbReference type="EMBL" id="MFC6885321.1"/>
    </source>
</evidence>
<dbReference type="Proteomes" id="UP001596380">
    <property type="component" value="Unassembled WGS sequence"/>
</dbReference>
<protein>
    <submittedName>
        <fullName evidence="1">Uncharacterized protein</fullName>
    </submittedName>
</protein>